<evidence type="ECO:0000313" key="3">
    <source>
        <dbReference type="Proteomes" id="UP001314796"/>
    </source>
</evidence>
<sequence>MALYAIADLHLSGSVDKPMDVFGEHWYMHHQKIREKWLEKIQDMDTVLIAGDISWGMKLEEALVDLSWIHQLPGRKILIRGNHDYWWASITKLNQLFDGMDFIQNNFFTYGDYAICGTRGWTCPNPYKYTEQDEKIYIREGLRLEASIEKARKAGFRKFIVMLHYPPTNDHFEPSIFTEILEKYQVEKVVYGHLHGEDSYEAGIQGLHRDVEYNLVSCDYLNFDLVKLL</sequence>
<dbReference type="PANTHER" id="PTHR31302">
    <property type="entry name" value="TRANSMEMBRANE PROTEIN WITH METALLOPHOSPHOESTERASE DOMAIN-RELATED"/>
    <property type="match status" value="1"/>
</dbReference>
<dbReference type="RefSeq" id="WP_204404451.1">
    <property type="nucleotide sequence ID" value="NZ_JAFBEE010000032.1"/>
</dbReference>
<dbReference type="InterPro" id="IPR004843">
    <property type="entry name" value="Calcineurin-like_PHP"/>
</dbReference>
<comment type="caution">
    <text evidence="2">The sequence shown here is derived from an EMBL/GenBank/DDBJ whole genome shotgun (WGS) entry which is preliminary data.</text>
</comment>
<evidence type="ECO:0000259" key="1">
    <source>
        <dbReference type="Pfam" id="PF00149"/>
    </source>
</evidence>
<organism evidence="2 3">
    <name type="scientific">Alkaliphilus hydrothermalis</name>
    <dbReference type="NCBI Taxonomy" id="1482730"/>
    <lineage>
        <taxon>Bacteria</taxon>
        <taxon>Bacillati</taxon>
        <taxon>Bacillota</taxon>
        <taxon>Clostridia</taxon>
        <taxon>Peptostreptococcales</taxon>
        <taxon>Natronincolaceae</taxon>
        <taxon>Alkaliphilus</taxon>
    </lineage>
</organism>
<dbReference type="Proteomes" id="UP001314796">
    <property type="component" value="Unassembled WGS sequence"/>
</dbReference>
<feature type="domain" description="Calcineurin-like phosphoesterase" evidence="1">
    <location>
        <begin position="3"/>
        <end position="196"/>
    </location>
</feature>
<dbReference type="InterPro" id="IPR014578">
    <property type="entry name" value="Pesterase_CT488"/>
</dbReference>
<reference evidence="2 3" key="1">
    <citation type="submission" date="2021-01" db="EMBL/GenBank/DDBJ databases">
        <title>Genomic Encyclopedia of Type Strains, Phase IV (KMG-IV): sequencing the most valuable type-strain genomes for metagenomic binning, comparative biology and taxonomic classification.</title>
        <authorList>
            <person name="Goeker M."/>
        </authorList>
    </citation>
    <scope>NUCLEOTIDE SEQUENCE [LARGE SCALE GENOMIC DNA]</scope>
    <source>
        <strain evidence="2 3">DSM 25890</strain>
    </source>
</reference>
<dbReference type="PANTHER" id="PTHR31302:SF22">
    <property type="entry name" value="PHOSPHOESTERASE"/>
    <property type="match status" value="1"/>
</dbReference>
<proteinExistence type="predicted"/>
<dbReference type="InterPro" id="IPR051158">
    <property type="entry name" value="Metallophosphoesterase_sf"/>
</dbReference>
<dbReference type="PIRSF" id="PIRSF033094">
    <property type="entry name" value="Pesterase_CT488"/>
    <property type="match status" value="1"/>
</dbReference>
<dbReference type="InterPro" id="IPR029052">
    <property type="entry name" value="Metallo-depent_PP-like"/>
</dbReference>
<dbReference type="SUPFAM" id="SSF56300">
    <property type="entry name" value="Metallo-dependent phosphatases"/>
    <property type="match status" value="1"/>
</dbReference>
<dbReference type="Pfam" id="PF00149">
    <property type="entry name" value="Metallophos"/>
    <property type="match status" value="1"/>
</dbReference>
<accession>A0ABS2NTS6</accession>
<gene>
    <name evidence="2" type="ORF">JOC73_002918</name>
</gene>
<dbReference type="Gene3D" id="3.60.21.10">
    <property type="match status" value="1"/>
</dbReference>
<keyword evidence="3" id="KW-1185">Reference proteome</keyword>
<evidence type="ECO:0000313" key="2">
    <source>
        <dbReference type="EMBL" id="MBM7616336.1"/>
    </source>
</evidence>
<protein>
    <submittedName>
        <fullName evidence="2">Phosphohydrolase</fullName>
    </submittedName>
</protein>
<dbReference type="EMBL" id="JAFBEE010000032">
    <property type="protein sequence ID" value="MBM7616336.1"/>
    <property type="molecule type" value="Genomic_DNA"/>
</dbReference>
<name>A0ABS2NTS6_9FIRM</name>